<dbReference type="OrthoDB" id="10055769at2759"/>
<dbReference type="GO" id="GO:0003968">
    <property type="term" value="F:RNA-directed RNA polymerase activity"/>
    <property type="evidence" value="ECO:0007669"/>
    <property type="project" value="UniProtKB-KW"/>
</dbReference>
<dbReference type="EMBL" id="ML978121">
    <property type="protein sequence ID" value="KAF2104084.1"/>
    <property type="molecule type" value="Genomic_DNA"/>
</dbReference>
<dbReference type="Gene3D" id="1.10.8.790">
    <property type="entry name" value="RNA-dependent RNA polymerase, slab domain, helical subdomain-like"/>
    <property type="match status" value="1"/>
</dbReference>
<keyword evidence="1" id="KW-0694">RNA-binding</keyword>
<dbReference type="Pfam" id="PF05183">
    <property type="entry name" value="RdRP"/>
    <property type="match status" value="1"/>
</dbReference>
<dbReference type="InterPro" id="IPR007855">
    <property type="entry name" value="RDRP"/>
</dbReference>
<accession>A0A9P4IMY7</accession>
<sequence length="1068" mass="121783">METYQVRDIPKKGLFADDAGALSTDVPFRLLWECTRVALENDLQVSDILPPHTETYASYDAFWSFLLNHPRMPNLKLPPKGLSKAWDAATRDFRNINLKAQLSWNEKRSDPLFKLHLEPLELGPKSCRFQRAFGADRFLYLEIPAATQAKGQTRALLKGQNENLEKRLLEWLMVEKSFLGRTWRAFHVAAKKKERSLYRLKDEFGQRVVLFATDGCDIMKKNSTQRPYRAGGYSSKPSATIADLIEWFIPLDKNSHQTFCKAYSRLDLGLSKTVPTIVFRPDQIKLVPDILADDTPEDQTFNDTSLDWSNSGSGEKQVMNDGCARISLGAARAVWDALGGSGPIPSAFQARMGGAKGVWMRSAESDSRDPDHNSIWIEINNSQLKFDFHDADLPHRMDFDPNRLTFEVLKDSRSPIPSSLHISFFPILLDRGIPEQTIMTHIASQLDRDREKVLSVMEDSIEFRHWLSEVHGNLEELDRDRPMRWQASLPLPLLEKIVVLLESGFSPRSNPFLGSVTQRLIARYYSRMMKNLRFPIGRSCNLLGIADPSQSILKPGEIHVGFSETFKDKISGDSYNFLHNVEVLIARHPALRRSDIQKYKAVFKLELSHLRDVIVFPTTGNFPSAAKLQGGDYDGDTFWVCWDPDLTGPFKNAPAPLGSPNVDDFGIQVDRRRICDVMDTHHASDDSSEIDRFLNESFRFASKPSFLGLVTNFFTTLSYWKDSIVAPEVERVADLHDLLIDSAKNGYLYDNYKYSSFLKSVGGSRKYPKPDYQIEMEWDYEEMYTGKKGADELKSPEKSAFRNRPAHMPRTQFMDILYFDTIKPHVLETLKLLQTLLGLPRPDPDPRGPDPDLTYVFENQISNTRDDELRELKILEAEVREWRKEWSVRLAVNTDGLDADTYNATLEDVHQRYLSFEPSNHSPEVVKRYNTEVVKGALTSWLLLKASALYVKFWHKYTMVFHVAGRELAHLKALAVGGRWGNDGVRLVTRDMWAGMKPRKLNPTKLEERVGGRVSIGGLVAAPNEPDVVDDEEGEVEDEAWDADAEESTDFYSYINEESQYESAVEFA</sequence>
<dbReference type="GO" id="GO:0030422">
    <property type="term" value="P:siRNA processing"/>
    <property type="evidence" value="ECO:0007669"/>
    <property type="project" value="TreeGrafter"/>
</dbReference>
<name>A0A9P4IMY7_9PEZI</name>
<dbReference type="PANTHER" id="PTHR23079:SF55">
    <property type="entry name" value="RNA-DIRECTED RNA POLYMERASE"/>
    <property type="match status" value="1"/>
</dbReference>
<dbReference type="GO" id="GO:0003723">
    <property type="term" value="F:RNA binding"/>
    <property type="evidence" value="ECO:0007669"/>
    <property type="project" value="UniProtKB-KW"/>
</dbReference>
<gene>
    <name evidence="4" type="ORF">NA57DRAFT_30476</name>
</gene>
<keyword evidence="5" id="KW-1185">Reference proteome</keyword>
<comment type="catalytic activity">
    <reaction evidence="1">
        <text>RNA(n) + a ribonucleoside 5'-triphosphate = RNA(n+1) + diphosphate</text>
        <dbReference type="Rhea" id="RHEA:21248"/>
        <dbReference type="Rhea" id="RHEA-COMP:14527"/>
        <dbReference type="Rhea" id="RHEA-COMP:17342"/>
        <dbReference type="ChEBI" id="CHEBI:33019"/>
        <dbReference type="ChEBI" id="CHEBI:61557"/>
        <dbReference type="ChEBI" id="CHEBI:140395"/>
        <dbReference type="EC" id="2.7.7.48"/>
    </reaction>
</comment>
<keyword evidence="1" id="KW-0548">Nucleotidyltransferase</keyword>
<evidence type="ECO:0000313" key="4">
    <source>
        <dbReference type="EMBL" id="KAF2104084.1"/>
    </source>
</evidence>
<evidence type="ECO:0000256" key="1">
    <source>
        <dbReference type="RuleBase" id="RU363098"/>
    </source>
</evidence>
<organism evidence="4 5">
    <name type="scientific">Rhizodiscina lignyota</name>
    <dbReference type="NCBI Taxonomy" id="1504668"/>
    <lineage>
        <taxon>Eukaryota</taxon>
        <taxon>Fungi</taxon>
        <taxon>Dikarya</taxon>
        <taxon>Ascomycota</taxon>
        <taxon>Pezizomycotina</taxon>
        <taxon>Dothideomycetes</taxon>
        <taxon>Pleosporomycetidae</taxon>
        <taxon>Aulographales</taxon>
        <taxon>Rhizodiscinaceae</taxon>
        <taxon>Rhizodiscina</taxon>
    </lineage>
</organism>
<evidence type="ECO:0000259" key="3">
    <source>
        <dbReference type="Pfam" id="PF05183"/>
    </source>
</evidence>
<dbReference type="EC" id="2.7.7.48" evidence="1"/>
<evidence type="ECO:0000313" key="5">
    <source>
        <dbReference type="Proteomes" id="UP000799772"/>
    </source>
</evidence>
<keyword evidence="1" id="KW-0808">Transferase</keyword>
<reference evidence="4" key="1">
    <citation type="journal article" date="2020" name="Stud. Mycol.">
        <title>101 Dothideomycetes genomes: a test case for predicting lifestyles and emergence of pathogens.</title>
        <authorList>
            <person name="Haridas S."/>
            <person name="Albert R."/>
            <person name="Binder M."/>
            <person name="Bloem J."/>
            <person name="Labutti K."/>
            <person name="Salamov A."/>
            <person name="Andreopoulos B."/>
            <person name="Baker S."/>
            <person name="Barry K."/>
            <person name="Bills G."/>
            <person name="Bluhm B."/>
            <person name="Cannon C."/>
            <person name="Castanera R."/>
            <person name="Culley D."/>
            <person name="Daum C."/>
            <person name="Ezra D."/>
            <person name="Gonzalez J."/>
            <person name="Henrissat B."/>
            <person name="Kuo A."/>
            <person name="Liang C."/>
            <person name="Lipzen A."/>
            <person name="Lutzoni F."/>
            <person name="Magnuson J."/>
            <person name="Mondo S."/>
            <person name="Nolan M."/>
            <person name="Ohm R."/>
            <person name="Pangilinan J."/>
            <person name="Park H.-J."/>
            <person name="Ramirez L."/>
            <person name="Alfaro M."/>
            <person name="Sun H."/>
            <person name="Tritt A."/>
            <person name="Yoshinaga Y."/>
            <person name="Zwiers L.-H."/>
            <person name="Turgeon B."/>
            <person name="Goodwin S."/>
            <person name="Spatafora J."/>
            <person name="Crous P."/>
            <person name="Grigoriev I."/>
        </authorList>
    </citation>
    <scope>NUCLEOTIDE SEQUENCE</scope>
    <source>
        <strain evidence="4">CBS 133067</strain>
    </source>
</reference>
<comment type="similarity">
    <text evidence="1">Belongs to the RdRP family.</text>
</comment>
<feature type="coiled-coil region" evidence="2">
    <location>
        <begin position="858"/>
        <end position="885"/>
    </location>
</feature>
<dbReference type="AlphaFoldDB" id="A0A9P4IMY7"/>
<feature type="domain" description="RDRP core" evidence="3">
    <location>
        <begin position="114"/>
        <end position="794"/>
    </location>
</feature>
<keyword evidence="1" id="KW-0696">RNA-directed RNA polymerase</keyword>
<dbReference type="InterPro" id="IPR057596">
    <property type="entry name" value="RDRP_core"/>
</dbReference>
<dbReference type="GO" id="GO:0031380">
    <property type="term" value="C:nuclear RNA-directed RNA polymerase complex"/>
    <property type="evidence" value="ECO:0007669"/>
    <property type="project" value="TreeGrafter"/>
</dbReference>
<protein>
    <recommendedName>
        <fullName evidence="1">RNA-dependent RNA polymerase</fullName>
        <ecNumber evidence="1">2.7.7.48</ecNumber>
    </recommendedName>
</protein>
<keyword evidence="2" id="KW-0175">Coiled coil</keyword>
<comment type="caution">
    <text evidence="4">The sequence shown here is derived from an EMBL/GenBank/DDBJ whole genome shotgun (WGS) entry which is preliminary data.</text>
</comment>
<dbReference type="Proteomes" id="UP000799772">
    <property type="component" value="Unassembled WGS sequence"/>
</dbReference>
<dbReference type="PANTHER" id="PTHR23079">
    <property type="entry name" value="RNA-DEPENDENT RNA POLYMERASE"/>
    <property type="match status" value="1"/>
</dbReference>
<evidence type="ECO:0000256" key="2">
    <source>
        <dbReference type="SAM" id="Coils"/>
    </source>
</evidence>
<proteinExistence type="inferred from homology"/>